<reference evidence="3" key="1">
    <citation type="journal article" date="2019" name="Int. J. Syst. Evol. Microbiol.">
        <title>The Global Catalogue of Microorganisms (GCM) 10K type strain sequencing project: providing services to taxonomists for standard genome sequencing and annotation.</title>
        <authorList>
            <consortium name="The Broad Institute Genomics Platform"/>
            <consortium name="The Broad Institute Genome Sequencing Center for Infectious Disease"/>
            <person name="Wu L."/>
            <person name="Ma J."/>
        </authorList>
    </citation>
    <scope>NUCLEOTIDE SEQUENCE [LARGE SCALE GENOMIC DNA]</scope>
    <source>
        <strain evidence="3">JCM 19635</strain>
    </source>
</reference>
<feature type="transmembrane region" description="Helical" evidence="1">
    <location>
        <begin position="48"/>
        <end position="72"/>
    </location>
</feature>
<keyword evidence="1" id="KW-0812">Transmembrane</keyword>
<dbReference type="RefSeq" id="WP_380202691.1">
    <property type="nucleotide sequence ID" value="NZ_JBHTEK010000001.1"/>
</dbReference>
<evidence type="ECO:0000256" key="1">
    <source>
        <dbReference type="SAM" id="Phobius"/>
    </source>
</evidence>
<proteinExistence type="predicted"/>
<comment type="caution">
    <text evidence="2">The sequence shown here is derived from an EMBL/GenBank/DDBJ whole genome shotgun (WGS) entry which is preliminary data.</text>
</comment>
<gene>
    <name evidence="2" type="ORF">ACFQT0_10905</name>
</gene>
<keyword evidence="1" id="KW-0472">Membrane</keyword>
<keyword evidence="3" id="KW-1185">Reference proteome</keyword>
<feature type="transmembrane region" description="Helical" evidence="1">
    <location>
        <begin position="20"/>
        <end position="41"/>
    </location>
</feature>
<name>A0ABW2U5U4_9BACT</name>
<accession>A0ABW2U5U4</accession>
<dbReference type="Proteomes" id="UP001596513">
    <property type="component" value="Unassembled WGS sequence"/>
</dbReference>
<keyword evidence="1" id="KW-1133">Transmembrane helix</keyword>
<organism evidence="2 3">
    <name type="scientific">Hymenobacter humi</name>
    <dbReference type="NCBI Taxonomy" id="1411620"/>
    <lineage>
        <taxon>Bacteria</taxon>
        <taxon>Pseudomonadati</taxon>
        <taxon>Bacteroidota</taxon>
        <taxon>Cytophagia</taxon>
        <taxon>Cytophagales</taxon>
        <taxon>Hymenobacteraceae</taxon>
        <taxon>Hymenobacter</taxon>
    </lineage>
</organism>
<sequence length="183" mass="19564">MNALENFVSPALMRALGWTLLHSLWQGALVAAVLAGALLLLRRQRAEVRYVASAGALGVVVALAGITFGLYFNAGPKQQNLLTPGAVKSSMVSPAKPKAKPTTVARPIRLAQAGAVKIRAARSAASGFQLNWRRWASRACCARVPGPAARLRATLPTGLWRGSAISTSTCRCWWWAGCWACWP</sequence>
<protein>
    <submittedName>
        <fullName evidence="2">Uncharacterized protein</fullName>
    </submittedName>
</protein>
<dbReference type="EMBL" id="JBHTEK010000001">
    <property type="protein sequence ID" value="MFC7667840.1"/>
    <property type="molecule type" value="Genomic_DNA"/>
</dbReference>
<evidence type="ECO:0000313" key="2">
    <source>
        <dbReference type="EMBL" id="MFC7667840.1"/>
    </source>
</evidence>
<evidence type="ECO:0000313" key="3">
    <source>
        <dbReference type="Proteomes" id="UP001596513"/>
    </source>
</evidence>